<keyword evidence="5 7" id="KW-1133">Transmembrane helix</keyword>
<organism evidence="9 10">
    <name type="scientific">Dactylosporangium salmoneum</name>
    <dbReference type="NCBI Taxonomy" id="53361"/>
    <lineage>
        <taxon>Bacteria</taxon>
        <taxon>Bacillati</taxon>
        <taxon>Actinomycetota</taxon>
        <taxon>Actinomycetes</taxon>
        <taxon>Micromonosporales</taxon>
        <taxon>Micromonosporaceae</taxon>
        <taxon>Dactylosporangium</taxon>
    </lineage>
</organism>
<keyword evidence="6 7" id="KW-0472">Membrane</keyword>
<evidence type="ECO:0000256" key="5">
    <source>
        <dbReference type="ARBA" id="ARBA00022989"/>
    </source>
</evidence>
<feature type="domain" description="MgtC/SapB/SrpB/YhiD N-terminal" evidence="8">
    <location>
        <begin position="11"/>
        <end position="144"/>
    </location>
</feature>
<dbReference type="RefSeq" id="WP_344618515.1">
    <property type="nucleotide sequence ID" value="NZ_BAAARV010000086.1"/>
</dbReference>
<evidence type="ECO:0000256" key="1">
    <source>
        <dbReference type="ARBA" id="ARBA00004651"/>
    </source>
</evidence>
<evidence type="ECO:0000256" key="2">
    <source>
        <dbReference type="ARBA" id="ARBA00009298"/>
    </source>
</evidence>
<comment type="subcellular location">
    <subcellularLocation>
        <location evidence="1">Cell membrane</location>
        <topology evidence="1">Multi-pass membrane protein</topology>
    </subcellularLocation>
</comment>
<evidence type="ECO:0000313" key="10">
    <source>
        <dbReference type="Proteomes" id="UP001501444"/>
    </source>
</evidence>
<dbReference type="EMBL" id="BAAARV010000086">
    <property type="protein sequence ID" value="GAA2379901.1"/>
    <property type="molecule type" value="Genomic_DNA"/>
</dbReference>
<feature type="transmembrane region" description="Helical" evidence="7">
    <location>
        <begin position="35"/>
        <end position="51"/>
    </location>
</feature>
<keyword evidence="4 7" id="KW-0812">Transmembrane</keyword>
<keyword evidence="10" id="KW-1185">Reference proteome</keyword>
<feature type="transmembrane region" description="Helical" evidence="7">
    <location>
        <begin position="57"/>
        <end position="75"/>
    </location>
</feature>
<evidence type="ECO:0000256" key="6">
    <source>
        <dbReference type="ARBA" id="ARBA00023136"/>
    </source>
</evidence>
<evidence type="ECO:0000259" key="8">
    <source>
        <dbReference type="Pfam" id="PF02308"/>
    </source>
</evidence>
<dbReference type="Pfam" id="PF02308">
    <property type="entry name" value="MgtC"/>
    <property type="match status" value="1"/>
</dbReference>
<accession>A0ABP5UGA2</accession>
<dbReference type="PANTHER" id="PTHR33778:SF1">
    <property type="entry name" value="MAGNESIUM TRANSPORTER YHID-RELATED"/>
    <property type="match status" value="1"/>
</dbReference>
<feature type="transmembrane region" description="Helical" evidence="7">
    <location>
        <begin position="127"/>
        <end position="147"/>
    </location>
</feature>
<dbReference type="InterPro" id="IPR003416">
    <property type="entry name" value="MgtC/SapB/SrpB/YhiD_fam"/>
</dbReference>
<feature type="transmembrane region" description="Helical" evidence="7">
    <location>
        <begin position="6"/>
        <end position="23"/>
    </location>
</feature>
<evidence type="ECO:0000256" key="7">
    <source>
        <dbReference type="SAM" id="Phobius"/>
    </source>
</evidence>
<keyword evidence="3" id="KW-1003">Cell membrane</keyword>
<dbReference type="PRINTS" id="PR01837">
    <property type="entry name" value="MGTCSAPBPROT"/>
</dbReference>
<evidence type="ECO:0000313" key="9">
    <source>
        <dbReference type="EMBL" id="GAA2379901.1"/>
    </source>
</evidence>
<gene>
    <name evidence="9" type="ORF">GCM10010170_086840</name>
</gene>
<feature type="transmembrane region" description="Helical" evidence="7">
    <location>
        <begin position="101"/>
        <end position="121"/>
    </location>
</feature>
<evidence type="ECO:0000256" key="3">
    <source>
        <dbReference type="ARBA" id="ARBA00022475"/>
    </source>
</evidence>
<comment type="similarity">
    <text evidence="2">Belongs to the MgtC/SapB family.</text>
</comment>
<dbReference type="PANTHER" id="PTHR33778">
    <property type="entry name" value="PROTEIN MGTC"/>
    <property type="match status" value="1"/>
</dbReference>
<name>A0ABP5UGA2_9ACTN</name>
<evidence type="ECO:0000256" key="4">
    <source>
        <dbReference type="ARBA" id="ARBA00022692"/>
    </source>
</evidence>
<reference evidence="10" key="1">
    <citation type="journal article" date="2019" name="Int. J. Syst. Evol. Microbiol.">
        <title>The Global Catalogue of Microorganisms (GCM) 10K type strain sequencing project: providing services to taxonomists for standard genome sequencing and annotation.</title>
        <authorList>
            <consortium name="The Broad Institute Genomics Platform"/>
            <consortium name="The Broad Institute Genome Sequencing Center for Infectious Disease"/>
            <person name="Wu L."/>
            <person name="Ma J."/>
        </authorList>
    </citation>
    <scope>NUCLEOTIDE SEQUENCE [LARGE SCALE GENOMIC DNA]</scope>
    <source>
        <strain evidence="10">JCM 3272</strain>
    </source>
</reference>
<comment type="caution">
    <text evidence="9">The sequence shown here is derived from an EMBL/GenBank/DDBJ whole genome shotgun (WGS) entry which is preliminary data.</text>
</comment>
<dbReference type="Proteomes" id="UP001501444">
    <property type="component" value="Unassembled WGS sequence"/>
</dbReference>
<sequence>MTHDLVLVGRLCIAFVLTYALGYERELRGSTAGDRTFALVGIAGGVIGLLAEKNAPTALAGAITGVGFIGAGLLFRQNPPQATAQDPIAAAPRGGRSQSQLATLHGVTTAATILAAAVIGACAGEGMILVAAGATALVLITLELRYIPLLRRLDAGRYAARFASDDEPHPHRGKLSQEP</sequence>
<dbReference type="InterPro" id="IPR049177">
    <property type="entry name" value="MgtC_SapB_SrpB_YhiD_N"/>
</dbReference>
<protein>
    <recommendedName>
        <fullName evidence="8">MgtC/SapB/SrpB/YhiD N-terminal domain-containing protein</fullName>
    </recommendedName>
</protein>
<proteinExistence type="inferred from homology"/>